<organism evidence="2 3">
    <name type="scientific">Saccharopolyspora rosea</name>
    <dbReference type="NCBI Taxonomy" id="524884"/>
    <lineage>
        <taxon>Bacteria</taxon>
        <taxon>Bacillati</taxon>
        <taxon>Actinomycetota</taxon>
        <taxon>Actinomycetes</taxon>
        <taxon>Pseudonocardiales</taxon>
        <taxon>Pseudonocardiaceae</taxon>
        <taxon>Saccharopolyspora</taxon>
    </lineage>
</organism>
<dbReference type="EMBL" id="JBHTIW010000029">
    <property type="protein sequence ID" value="MFD0923118.1"/>
    <property type="molecule type" value="Genomic_DNA"/>
</dbReference>
<dbReference type="Proteomes" id="UP001597018">
    <property type="component" value="Unassembled WGS sequence"/>
</dbReference>
<reference evidence="3" key="1">
    <citation type="journal article" date="2019" name="Int. J. Syst. Evol. Microbiol.">
        <title>The Global Catalogue of Microorganisms (GCM) 10K type strain sequencing project: providing services to taxonomists for standard genome sequencing and annotation.</title>
        <authorList>
            <consortium name="The Broad Institute Genomics Platform"/>
            <consortium name="The Broad Institute Genome Sequencing Center for Infectious Disease"/>
            <person name="Wu L."/>
            <person name="Ma J."/>
        </authorList>
    </citation>
    <scope>NUCLEOTIDE SEQUENCE [LARGE SCALE GENOMIC DNA]</scope>
    <source>
        <strain evidence="3">CCUG 56401</strain>
    </source>
</reference>
<keyword evidence="3" id="KW-1185">Reference proteome</keyword>
<evidence type="ECO:0000313" key="2">
    <source>
        <dbReference type="EMBL" id="MFD0923118.1"/>
    </source>
</evidence>
<feature type="compositionally biased region" description="Basic residues" evidence="1">
    <location>
        <begin position="108"/>
        <end position="119"/>
    </location>
</feature>
<protein>
    <submittedName>
        <fullName evidence="2">Uncharacterized protein</fullName>
    </submittedName>
</protein>
<evidence type="ECO:0000256" key="1">
    <source>
        <dbReference type="SAM" id="MobiDB-lite"/>
    </source>
</evidence>
<gene>
    <name evidence="2" type="ORF">ACFQ16_25515</name>
</gene>
<comment type="caution">
    <text evidence="2">The sequence shown here is derived from an EMBL/GenBank/DDBJ whole genome shotgun (WGS) entry which is preliminary data.</text>
</comment>
<proteinExistence type="predicted"/>
<dbReference type="RefSeq" id="WP_263247211.1">
    <property type="nucleotide sequence ID" value="NZ_BAABLT010000028.1"/>
</dbReference>
<evidence type="ECO:0000313" key="3">
    <source>
        <dbReference type="Proteomes" id="UP001597018"/>
    </source>
</evidence>
<feature type="region of interest" description="Disordered" evidence="1">
    <location>
        <begin position="92"/>
        <end position="119"/>
    </location>
</feature>
<accession>A0ABW3FZP4</accession>
<sequence>MAEEVWYEPPPDIARLLARYSADAQLWWVTSEFQRHCYAGPRGATGPIPCLCGQEVVRCEQPSPGARFTTCPVCHERSVWIRCRRPPAGQLLTNPTVDGEVAEDRTRPRLRGGQPRRIH</sequence>
<name>A0ABW3FZP4_9PSEU</name>